<gene>
    <name evidence="2" type="ORF">HD556DRAFT_1320048</name>
</gene>
<accession>A0A9P7E3W6</accession>
<protein>
    <submittedName>
        <fullName evidence="2">Uncharacterized protein</fullName>
    </submittedName>
</protein>
<keyword evidence="1" id="KW-1133">Transmembrane helix</keyword>
<organism evidence="2 3">
    <name type="scientific">Suillus plorans</name>
    <dbReference type="NCBI Taxonomy" id="116603"/>
    <lineage>
        <taxon>Eukaryota</taxon>
        <taxon>Fungi</taxon>
        <taxon>Dikarya</taxon>
        <taxon>Basidiomycota</taxon>
        <taxon>Agaricomycotina</taxon>
        <taxon>Agaricomycetes</taxon>
        <taxon>Agaricomycetidae</taxon>
        <taxon>Boletales</taxon>
        <taxon>Suillineae</taxon>
        <taxon>Suillaceae</taxon>
        <taxon>Suillus</taxon>
    </lineage>
</organism>
<feature type="transmembrane region" description="Helical" evidence="1">
    <location>
        <begin position="186"/>
        <end position="205"/>
    </location>
</feature>
<reference evidence="2" key="1">
    <citation type="journal article" date="2020" name="New Phytol.">
        <title>Comparative genomics reveals dynamic genome evolution in host specialist ectomycorrhizal fungi.</title>
        <authorList>
            <person name="Lofgren L.A."/>
            <person name="Nguyen N.H."/>
            <person name="Vilgalys R."/>
            <person name="Ruytinx J."/>
            <person name="Liao H.L."/>
            <person name="Branco S."/>
            <person name="Kuo A."/>
            <person name="LaButti K."/>
            <person name="Lipzen A."/>
            <person name="Andreopoulos W."/>
            <person name="Pangilinan J."/>
            <person name="Riley R."/>
            <person name="Hundley H."/>
            <person name="Na H."/>
            <person name="Barry K."/>
            <person name="Grigoriev I.V."/>
            <person name="Stajich J.E."/>
            <person name="Kennedy P.G."/>
        </authorList>
    </citation>
    <scope>NUCLEOTIDE SEQUENCE</scope>
    <source>
        <strain evidence="2">S12</strain>
    </source>
</reference>
<dbReference type="OrthoDB" id="2650721at2759"/>
<dbReference type="AlphaFoldDB" id="A0A9P7E3W6"/>
<evidence type="ECO:0000313" key="2">
    <source>
        <dbReference type="EMBL" id="KAG1810386.1"/>
    </source>
</evidence>
<name>A0A9P7E3W6_9AGAM</name>
<dbReference type="RefSeq" id="XP_041168051.1">
    <property type="nucleotide sequence ID" value="XM_041301292.1"/>
</dbReference>
<sequence length="210" mass="23752">MTGKHIIRLFQPHRSEDFPTRSALKYNPSHESCDMEKQQLPDLEKVEGLIPESEEEEELNPNEAVLETLIVGLNWTLYSALITGSIWYNASPLDSPVNDGVPTHDSQTPSLRYKLSCGLFFVGSSLSFCVAFLIILGKILMRQHTLTLRHPPFGPRSLPKYKVQRLRAIPASMPAWFIKLLKSLQFIFPFIQFTITMTLLVLGGIRPSKA</sequence>
<dbReference type="EMBL" id="JABBWE010000001">
    <property type="protein sequence ID" value="KAG1810386.1"/>
    <property type="molecule type" value="Genomic_DNA"/>
</dbReference>
<dbReference type="GeneID" id="64595056"/>
<feature type="transmembrane region" description="Helical" evidence="1">
    <location>
        <begin position="119"/>
        <end position="141"/>
    </location>
</feature>
<keyword evidence="1" id="KW-0812">Transmembrane</keyword>
<evidence type="ECO:0000256" key="1">
    <source>
        <dbReference type="SAM" id="Phobius"/>
    </source>
</evidence>
<proteinExistence type="predicted"/>
<keyword evidence="3" id="KW-1185">Reference proteome</keyword>
<dbReference type="Proteomes" id="UP000719766">
    <property type="component" value="Unassembled WGS sequence"/>
</dbReference>
<evidence type="ECO:0000313" key="3">
    <source>
        <dbReference type="Proteomes" id="UP000719766"/>
    </source>
</evidence>
<comment type="caution">
    <text evidence="2">The sequence shown here is derived from an EMBL/GenBank/DDBJ whole genome shotgun (WGS) entry which is preliminary data.</text>
</comment>
<keyword evidence="1" id="KW-0472">Membrane</keyword>